<feature type="transmembrane region" description="Helical" evidence="1">
    <location>
        <begin position="63"/>
        <end position="80"/>
    </location>
</feature>
<protein>
    <submittedName>
        <fullName evidence="2">Uncharacterized protein</fullName>
    </submittedName>
</protein>
<dbReference type="Proteomes" id="UP001461498">
    <property type="component" value="Unassembled WGS sequence"/>
</dbReference>
<accession>A0AAW1CMF4</accession>
<gene>
    <name evidence="2" type="ORF">O3M35_001433</name>
</gene>
<reference evidence="2 3" key="1">
    <citation type="submission" date="2022-12" db="EMBL/GenBank/DDBJ databases">
        <title>Chromosome-level genome assembly of true bugs.</title>
        <authorList>
            <person name="Ma L."/>
            <person name="Li H."/>
        </authorList>
    </citation>
    <scope>NUCLEOTIDE SEQUENCE [LARGE SCALE GENOMIC DNA]</scope>
    <source>
        <strain evidence="2">Lab_2022b</strain>
    </source>
</reference>
<dbReference type="AlphaFoldDB" id="A0AAW1CMF4"/>
<sequence>MRRLYQTFKYSDAIFCIRYIFPTSRLYKNFKSIGPTVLPTEQLKVANFVSTNPKNGLSQLKNFLYSLLILLNLNLISFWTPSAKQGCHFN</sequence>
<keyword evidence="3" id="KW-1185">Reference proteome</keyword>
<name>A0AAW1CMF4_9HEMI</name>
<proteinExistence type="predicted"/>
<comment type="caution">
    <text evidence="2">The sequence shown here is derived from an EMBL/GenBank/DDBJ whole genome shotgun (WGS) entry which is preliminary data.</text>
</comment>
<evidence type="ECO:0000313" key="3">
    <source>
        <dbReference type="Proteomes" id="UP001461498"/>
    </source>
</evidence>
<evidence type="ECO:0000256" key="1">
    <source>
        <dbReference type="SAM" id="Phobius"/>
    </source>
</evidence>
<organism evidence="2 3">
    <name type="scientific">Rhynocoris fuscipes</name>
    <dbReference type="NCBI Taxonomy" id="488301"/>
    <lineage>
        <taxon>Eukaryota</taxon>
        <taxon>Metazoa</taxon>
        <taxon>Ecdysozoa</taxon>
        <taxon>Arthropoda</taxon>
        <taxon>Hexapoda</taxon>
        <taxon>Insecta</taxon>
        <taxon>Pterygota</taxon>
        <taxon>Neoptera</taxon>
        <taxon>Paraneoptera</taxon>
        <taxon>Hemiptera</taxon>
        <taxon>Heteroptera</taxon>
        <taxon>Panheteroptera</taxon>
        <taxon>Cimicomorpha</taxon>
        <taxon>Reduviidae</taxon>
        <taxon>Harpactorinae</taxon>
        <taxon>Harpactorini</taxon>
        <taxon>Rhynocoris</taxon>
    </lineage>
</organism>
<keyword evidence="1" id="KW-1133">Transmembrane helix</keyword>
<keyword evidence="1" id="KW-0812">Transmembrane</keyword>
<evidence type="ECO:0000313" key="2">
    <source>
        <dbReference type="EMBL" id="KAK9500098.1"/>
    </source>
</evidence>
<keyword evidence="1" id="KW-0472">Membrane</keyword>
<dbReference type="EMBL" id="JAPXFL010000010">
    <property type="protein sequence ID" value="KAK9500098.1"/>
    <property type="molecule type" value="Genomic_DNA"/>
</dbReference>